<comment type="caution">
    <text evidence="1">The sequence shown here is derived from an EMBL/GenBank/DDBJ whole genome shotgun (WGS) entry which is preliminary data.</text>
</comment>
<proteinExistence type="predicted"/>
<sequence length="202" mass="20887">MSKLEASQNGVFVFVALEDDATGNQLIFKIDRPTSTTPTTVTAYEPADGSAGNVAPTGDPNRMIFHGNFGTDVGVVDHAIVAGTNTDISPTSIGAELIQPLEVDPSDIQHIVAINRNDQDALETEDTGANWATLNAALGVTVDAMGLVFLGAYFPFGGFIGGNDGVDENLSYSPNEFSSLRDDASAALKAVGGIVSVDIAPG</sequence>
<dbReference type="AlphaFoldDB" id="A0A0F9NTC7"/>
<protein>
    <submittedName>
        <fullName evidence="1">Uncharacterized protein</fullName>
    </submittedName>
</protein>
<evidence type="ECO:0000313" key="1">
    <source>
        <dbReference type="EMBL" id="KKN21144.1"/>
    </source>
</evidence>
<dbReference type="EMBL" id="LAZR01003176">
    <property type="protein sequence ID" value="KKN21144.1"/>
    <property type="molecule type" value="Genomic_DNA"/>
</dbReference>
<organism evidence="1">
    <name type="scientific">marine sediment metagenome</name>
    <dbReference type="NCBI Taxonomy" id="412755"/>
    <lineage>
        <taxon>unclassified sequences</taxon>
        <taxon>metagenomes</taxon>
        <taxon>ecological metagenomes</taxon>
    </lineage>
</organism>
<accession>A0A0F9NTC7</accession>
<name>A0A0F9NTC7_9ZZZZ</name>
<reference evidence="1" key="1">
    <citation type="journal article" date="2015" name="Nature">
        <title>Complex archaea that bridge the gap between prokaryotes and eukaryotes.</title>
        <authorList>
            <person name="Spang A."/>
            <person name="Saw J.H."/>
            <person name="Jorgensen S.L."/>
            <person name="Zaremba-Niedzwiedzka K."/>
            <person name="Martijn J."/>
            <person name="Lind A.E."/>
            <person name="van Eijk R."/>
            <person name="Schleper C."/>
            <person name="Guy L."/>
            <person name="Ettema T.J."/>
        </authorList>
    </citation>
    <scope>NUCLEOTIDE SEQUENCE</scope>
</reference>
<gene>
    <name evidence="1" type="ORF">LCGC14_0928520</name>
</gene>